<organism evidence="2 3">
    <name type="scientific">Eumeta variegata</name>
    <name type="common">Bagworm moth</name>
    <name type="synonym">Eumeta japonica</name>
    <dbReference type="NCBI Taxonomy" id="151549"/>
    <lineage>
        <taxon>Eukaryota</taxon>
        <taxon>Metazoa</taxon>
        <taxon>Ecdysozoa</taxon>
        <taxon>Arthropoda</taxon>
        <taxon>Hexapoda</taxon>
        <taxon>Insecta</taxon>
        <taxon>Pterygota</taxon>
        <taxon>Neoptera</taxon>
        <taxon>Endopterygota</taxon>
        <taxon>Lepidoptera</taxon>
        <taxon>Glossata</taxon>
        <taxon>Ditrysia</taxon>
        <taxon>Tineoidea</taxon>
        <taxon>Psychidae</taxon>
        <taxon>Oiketicinae</taxon>
        <taxon>Eumeta</taxon>
    </lineage>
</organism>
<evidence type="ECO:0000256" key="1">
    <source>
        <dbReference type="SAM" id="MobiDB-lite"/>
    </source>
</evidence>
<feature type="compositionally biased region" description="Basic and acidic residues" evidence="1">
    <location>
        <begin position="18"/>
        <end position="27"/>
    </location>
</feature>
<dbReference type="EMBL" id="BGZK01000542">
    <property type="protein sequence ID" value="GBP49353.1"/>
    <property type="molecule type" value="Genomic_DNA"/>
</dbReference>
<gene>
    <name evidence="2" type="ORF">EVAR_27055_1</name>
</gene>
<protein>
    <submittedName>
        <fullName evidence="2">Uncharacterized protein</fullName>
    </submittedName>
</protein>
<sequence>MSRVKATNWKLQIQRGMPCDRVDRRSEGALPSDRSGDLKGGPSDHHSVVRTTPSIRCELIKCAITPASALVRRLRHVVRFASVNGTERDRPVEVLRARGPPPASPPARPVRRIRPFVLRLANEDVEELYNNYETLAAFKNWGRQQKKLWQA</sequence>
<dbReference type="Proteomes" id="UP000299102">
    <property type="component" value="Unassembled WGS sequence"/>
</dbReference>
<comment type="caution">
    <text evidence="2">The sequence shown here is derived from an EMBL/GenBank/DDBJ whole genome shotgun (WGS) entry which is preliminary data.</text>
</comment>
<dbReference type="AlphaFoldDB" id="A0A4C1WE59"/>
<keyword evidence="3" id="KW-1185">Reference proteome</keyword>
<accession>A0A4C1WE59</accession>
<name>A0A4C1WE59_EUMVA</name>
<reference evidence="2 3" key="1">
    <citation type="journal article" date="2019" name="Commun. Biol.">
        <title>The bagworm genome reveals a unique fibroin gene that provides high tensile strength.</title>
        <authorList>
            <person name="Kono N."/>
            <person name="Nakamura H."/>
            <person name="Ohtoshi R."/>
            <person name="Tomita M."/>
            <person name="Numata K."/>
            <person name="Arakawa K."/>
        </authorList>
    </citation>
    <scope>NUCLEOTIDE SEQUENCE [LARGE SCALE GENOMIC DNA]</scope>
</reference>
<evidence type="ECO:0000313" key="3">
    <source>
        <dbReference type="Proteomes" id="UP000299102"/>
    </source>
</evidence>
<evidence type="ECO:0000313" key="2">
    <source>
        <dbReference type="EMBL" id="GBP49353.1"/>
    </source>
</evidence>
<proteinExistence type="predicted"/>
<feature type="region of interest" description="Disordered" evidence="1">
    <location>
        <begin position="16"/>
        <end position="50"/>
    </location>
</feature>
<feature type="compositionally biased region" description="Basic and acidic residues" evidence="1">
    <location>
        <begin position="34"/>
        <end position="47"/>
    </location>
</feature>